<proteinExistence type="predicted"/>
<accession>M5SKI7</accession>
<evidence type="ECO:0000256" key="1">
    <source>
        <dbReference type="SAM" id="MobiDB-lite"/>
    </source>
</evidence>
<dbReference type="Proteomes" id="UP000011996">
    <property type="component" value="Unassembled WGS sequence"/>
</dbReference>
<organism evidence="2 3">
    <name type="scientific">Rhodopirellula europaea SH398</name>
    <dbReference type="NCBI Taxonomy" id="1263868"/>
    <lineage>
        <taxon>Bacteria</taxon>
        <taxon>Pseudomonadati</taxon>
        <taxon>Planctomycetota</taxon>
        <taxon>Planctomycetia</taxon>
        <taxon>Pirellulales</taxon>
        <taxon>Pirellulaceae</taxon>
        <taxon>Rhodopirellula</taxon>
    </lineage>
</organism>
<evidence type="ECO:0000313" key="2">
    <source>
        <dbReference type="EMBL" id="EMI28247.1"/>
    </source>
</evidence>
<feature type="region of interest" description="Disordered" evidence="1">
    <location>
        <begin position="26"/>
        <end position="59"/>
    </location>
</feature>
<protein>
    <submittedName>
        <fullName evidence="2">Uncharacterized protein</fullName>
    </submittedName>
</protein>
<comment type="caution">
    <text evidence="2">The sequence shown here is derived from an EMBL/GenBank/DDBJ whole genome shotgun (WGS) entry which is preliminary data.</text>
</comment>
<reference evidence="2 3" key="1">
    <citation type="journal article" date="2013" name="Mar. Genomics">
        <title>Expression of sulfatases in Rhodopirellula baltica and the diversity of sulfatases in the genus Rhodopirellula.</title>
        <authorList>
            <person name="Wegner C.E."/>
            <person name="Richter-Heitmann T."/>
            <person name="Klindworth A."/>
            <person name="Klockow C."/>
            <person name="Richter M."/>
            <person name="Achstetter T."/>
            <person name="Glockner F.O."/>
            <person name="Harder J."/>
        </authorList>
    </citation>
    <scope>NUCLEOTIDE SEQUENCE [LARGE SCALE GENOMIC DNA]</scope>
    <source>
        <strain evidence="2 3">SH398</strain>
    </source>
</reference>
<dbReference type="STRING" id="1263868.RESH_01208"/>
<dbReference type="PATRIC" id="fig|1263868.3.peg.1296"/>
<sequence length="59" mass="6607">MDAELVAHADRADDLMSRFGRSPWFHHNRSGGNIQTAHMKNRKSTKPTVGVGKDFDQSP</sequence>
<dbReference type="AlphaFoldDB" id="M5SKI7"/>
<evidence type="ECO:0000313" key="3">
    <source>
        <dbReference type="Proteomes" id="UP000011996"/>
    </source>
</evidence>
<gene>
    <name evidence="2" type="ORF">RESH_01208</name>
</gene>
<name>M5SKI7_9BACT</name>
<dbReference type="EMBL" id="ANOF01000042">
    <property type="protein sequence ID" value="EMI28247.1"/>
    <property type="molecule type" value="Genomic_DNA"/>
</dbReference>